<evidence type="ECO:0000256" key="1">
    <source>
        <dbReference type="PROSITE-ProRule" id="PRU00169"/>
    </source>
</evidence>
<dbReference type="PANTHER" id="PTHR44520">
    <property type="entry name" value="RESPONSE REGULATOR RCP1-RELATED"/>
    <property type="match status" value="1"/>
</dbReference>
<evidence type="ECO:0000313" key="4">
    <source>
        <dbReference type="Proteomes" id="UP000214646"/>
    </source>
</evidence>
<dbReference type="SMART" id="SM00448">
    <property type="entry name" value="REC"/>
    <property type="match status" value="1"/>
</dbReference>
<dbReference type="AlphaFoldDB" id="A0A225DQQ3"/>
<comment type="caution">
    <text evidence="3">The sequence shown here is derived from an EMBL/GenBank/DDBJ whole genome shotgun (WGS) entry which is preliminary data.</text>
</comment>
<sequence length="148" mass="15987">MTRSVLLVEDSDADSEATIRALGKCATPPAVHRCADGDEALAYLRQRAGAAEDGGHPSVVLLDLNMPGTDGRDVLEQIKADDQLKHIPVVIMTTSADRTDVTFCYRHGASGFMTKPLDLEQFAAAVRDFHAYWFRAVVLPDAGGREGC</sequence>
<dbReference type="InterPro" id="IPR001789">
    <property type="entry name" value="Sig_transdc_resp-reg_receiver"/>
</dbReference>
<proteinExistence type="predicted"/>
<dbReference type="InterPro" id="IPR052893">
    <property type="entry name" value="TCS_response_regulator"/>
</dbReference>
<gene>
    <name evidence="3" type="ORF">FRUB_07815</name>
</gene>
<keyword evidence="4" id="KW-1185">Reference proteome</keyword>
<organism evidence="3 4">
    <name type="scientific">Fimbriiglobus ruber</name>
    <dbReference type="NCBI Taxonomy" id="1908690"/>
    <lineage>
        <taxon>Bacteria</taxon>
        <taxon>Pseudomonadati</taxon>
        <taxon>Planctomycetota</taxon>
        <taxon>Planctomycetia</taxon>
        <taxon>Gemmatales</taxon>
        <taxon>Gemmataceae</taxon>
        <taxon>Fimbriiglobus</taxon>
    </lineage>
</organism>
<evidence type="ECO:0000259" key="2">
    <source>
        <dbReference type="PROSITE" id="PS50110"/>
    </source>
</evidence>
<feature type="domain" description="Response regulatory" evidence="2">
    <location>
        <begin position="4"/>
        <end position="130"/>
    </location>
</feature>
<dbReference type="RefSeq" id="WP_088258432.1">
    <property type="nucleotide sequence ID" value="NZ_NIDE01000014.1"/>
</dbReference>
<dbReference type="OrthoDB" id="195863at2"/>
<dbReference type="CDD" id="cd17557">
    <property type="entry name" value="REC_Rcp-like"/>
    <property type="match status" value="1"/>
</dbReference>
<dbReference type="PROSITE" id="PS50110">
    <property type="entry name" value="RESPONSE_REGULATORY"/>
    <property type="match status" value="1"/>
</dbReference>
<dbReference type="InterPro" id="IPR011006">
    <property type="entry name" value="CheY-like_superfamily"/>
</dbReference>
<feature type="modified residue" description="4-aspartylphosphate" evidence="1">
    <location>
        <position position="63"/>
    </location>
</feature>
<dbReference type="PANTHER" id="PTHR44520:SF2">
    <property type="entry name" value="RESPONSE REGULATOR RCP1"/>
    <property type="match status" value="1"/>
</dbReference>
<dbReference type="GO" id="GO:0000160">
    <property type="term" value="P:phosphorelay signal transduction system"/>
    <property type="evidence" value="ECO:0007669"/>
    <property type="project" value="InterPro"/>
</dbReference>
<protein>
    <submittedName>
        <fullName evidence="3">Two-component system response regulator</fullName>
    </submittedName>
</protein>
<dbReference type="SUPFAM" id="SSF52172">
    <property type="entry name" value="CheY-like"/>
    <property type="match status" value="1"/>
</dbReference>
<evidence type="ECO:0000313" key="3">
    <source>
        <dbReference type="EMBL" id="OWK38695.1"/>
    </source>
</evidence>
<dbReference type="EMBL" id="NIDE01000014">
    <property type="protein sequence ID" value="OWK38695.1"/>
    <property type="molecule type" value="Genomic_DNA"/>
</dbReference>
<name>A0A225DQQ3_9BACT</name>
<dbReference type="Pfam" id="PF00072">
    <property type="entry name" value="Response_reg"/>
    <property type="match status" value="1"/>
</dbReference>
<accession>A0A225DQQ3</accession>
<dbReference type="Proteomes" id="UP000214646">
    <property type="component" value="Unassembled WGS sequence"/>
</dbReference>
<dbReference type="Gene3D" id="3.40.50.2300">
    <property type="match status" value="1"/>
</dbReference>
<reference evidence="4" key="1">
    <citation type="submission" date="2017-06" db="EMBL/GenBank/DDBJ databases">
        <title>Genome analysis of Fimbriiglobus ruber SP5, the first member of the order Planctomycetales with confirmed chitinolytic capability.</title>
        <authorList>
            <person name="Ravin N.V."/>
            <person name="Rakitin A.L."/>
            <person name="Ivanova A.A."/>
            <person name="Beletsky A.V."/>
            <person name="Kulichevskaya I.S."/>
            <person name="Mardanov A.V."/>
            <person name="Dedysh S.N."/>
        </authorList>
    </citation>
    <scope>NUCLEOTIDE SEQUENCE [LARGE SCALE GENOMIC DNA]</scope>
    <source>
        <strain evidence="4">SP5</strain>
    </source>
</reference>
<keyword evidence="1" id="KW-0597">Phosphoprotein</keyword>